<feature type="region of interest" description="Disordered" evidence="1">
    <location>
        <begin position="94"/>
        <end position="115"/>
    </location>
</feature>
<dbReference type="KEGG" id="ngr:NAEGRDRAFT_70587"/>
<name>D2VNR0_NAEGR</name>
<dbReference type="InterPro" id="IPR051468">
    <property type="entry name" value="Fungal_SecMetab_SDRs"/>
</dbReference>
<dbReference type="Pfam" id="PF00106">
    <property type="entry name" value="adh_short"/>
    <property type="match status" value="1"/>
</dbReference>
<dbReference type="SUPFAM" id="SSF51735">
    <property type="entry name" value="NAD(P)-binding Rossmann-fold domains"/>
    <property type="match status" value="1"/>
</dbReference>
<gene>
    <name evidence="2" type="ORF">NAEGRDRAFT_70587</name>
</gene>
<reference evidence="2 3" key="1">
    <citation type="journal article" date="2010" name="Cell">
        <title>The genome of Naegleria gruberi illuminates early eukaryotic versatility.</title>
        <authorList>
            <person name="Fritz-Laylin L.K."/>
            <person name="Prochnik S.E."/>
            <person name="Ginger M.L."/>
            <person name="Dacks J.B."/>
            <person name="Carpenter M.L."/>
            <person name="Field M.C."/>
            <person name="Kuo A."/>
            <person name="Paredez A."/>
            <person name="Chapman J."/>
            <person name="Pham J."/>
            <person name="Shu S."/>
            <person name="Neupane R."/>
            <person name="Cipriano M."/>
            <person name="Mancuso J."/>
            <person name="Tu H."/>
            <person name="Salamov A."/>
            <person name="Lindquist E."/>
            <person name="Shapiro H."/>
            <person name="Lucas S."/>
            <person name="Grigoriev I.V."/>
            <person name="Cande W.Z."/>
            <person name="Fulton C."/>
            <person name="Rokhsar D.S."/>
            <person name="Dawson S.C."/>
        </authorList>
    </citation>
    <scope>NUCLEOTIDE SEQUENCE [LARGE SCALE GENOMIC DNA]</scope>
    <source>
        <strain evidence="2 3">NEG-M</strain>
    </source>
</reference>
<keyword evidence="3" id="KW-1185">Reference proteome</keyword>
<dbReference type="AlphaFoldDB" id="D2VNR0"/>
<dbReference type="STRING" id="5762.D2VNR0"/>
<dbReference type="InterPro" id="IPR036291">
    <property type="entry name" value="NAD(P)-bd_dom_sf"/>
</dbReference>
<dbReference type="GO" id="GO:0016491">
    <property type="term" value="F:oxidoreductase activity"/>
    <property type="evidence" value="ECO:0007669"/>
    <property type="project" value="TreeGrafter"/>
</dbReference>
<dbReference type="VEuPathDB" id="AmoebaDB:NAEGRDRAFT_70587"/>
<dbReference type="GeneID" id="8850761"/>
<dbReference type="PANTHER" id="PTHR43544:SF2">
    <property type="entry name" value="OXIDOREDUCTASE"/>
    <property type="match status" value="1"/>
</dbReference>
<feature type="compositionally biased region" description="Low complexity" evidence="1">
    <location>
        <begin position="210"/>
        <end position="230"/>
    </location>
</feature>
<evidence type="ECO:0000313" key="3">
    <source>
        <dbReference type="Proteomes" id="UP000006671"/>
    </source>
</evidence>
<evidence type="ECO:0000313" key="2">
    <source>
        <dbReference type="EMBL" id="EFC41454.1"/>
    </source>
</evidence>
<dbReference type="InParanoid" id="D2VNR0"/>
<protein>
    <submittedName>
        <fullName evidence="2">Predicted protein</fullName>
    </submittedName>
</protein>
<feature type="compositionally biased region" description="Acidic residues" evidence="1">
    <location>
        <begin position="1"/>
        <end position="10"/>
    </location>
</feature>
<dbReference type="OrthoDB" id="191139at2759"/>
<dbReference type="PANTHER" id="PTHR43544">
    <property type="entry name" value="SHORT-CHAIN DEHYDROGENASE/REDUCTASE"/>
    <property type="match status" value="1"/>
</dbReference>
<organism evidence="3">
    <name type="scientific">Naegleria gruberi</name>
    <name type="common">Amoeba</name>
    <dbReference type="NCBI Taxonomy" id="5762"/>
    <lineage>
        <taxon>Eukaryota</taxon>
        <taxon>Discoba</taxon>
        <taxon>Heterolobosea</taxon>
        <taxon>Tetramitia</taxon>
        <taxon>Eutetramitia</taxon>
        <taxon>Vahlkampfiidae</taxon>
        <taxon>Naegleria</taxon>
    </lineage>
</organism>
<evidence type="ECO:0000256" key="1">
    <source>
        <dbReference type="SAM" id="MobiDB-lite"/>
    </source>
</evidence>
<sequence>MMDDSLDNENENNNQQQHDGKREKKHPINFEYQAHVMMKNSRVGHPYDLVSKEQLENCLETMKKLHKHRYLLKSPELKDLFEAGSALFNPLTEEEKIERRRQRRKQAKEGRKSHDETILNNTEMKKRKINEISIIKEQLEERKALECSNLDQAETSLVKMGIETDEMKKKKRKHMMPDIGLKRIKKQDVLKLSNSVDEDDEDVTIESITDDSNQTASSSSASSSHVDSNSMQDEENKATTVPTILFSQRQCYMCKQMFDKVHFFYHKMCTQCGEFNYEKRNATCDLSGRVALVTGGRVKIGYESSLKLLRNNISMVIVTTRFPKDAAKRYTAEPDFDQWKDKLQIYGLDMKHIPSVYAFCDFLKQKLDRLDIIINNACQTIRRPCAYYRHVCLDEMTVSLEDLSENVKKILPTDFFMKPEMIEHTDSGIKTLISPTSDELIEHASNNPTSNQIVPYSVDSLRALTDSCNVSTSALISQIPILKEDQLYDSNLFPHKVLDVNKSQVDLRQKNSWVQKLDQVPIFEFLEVQTINVTAPFIINSRLKPLMAKMVDQDKFIINVSSMEGQFYRKTKKTTHPHLNMAKSSLNMMTRTSAADYAKSRIYMVSVDTGWNNDENPLNINNVKETYFCPLDEIDGAARIMHPIFTCIKEGKKIFGVFMKNYDSYYW</sequence>
<dbReference type="OMA" id="PCAYYRH"/>
<feature type="region of interest" description="Disordered" evidence="1">
    <location>
        <begin position="1"/>
        <end position="25"/>
    </location>
</feature>
<proteinExistence type="predicted"/>
<dbReference type="Gene3D" id="3.40.50.720">
    <property type="entry name" value="NAD(P)-binding Rossmann-like Domain"/>
    <property type="match status" value="2"/>
</dbReference>
<dbReference type="Proteomes" id="UP000006671">
    <property type="component" value="Unassembled WGS sequence"/>
</dbReference>
<dbReference type="EMBL" id="GG738885">
    <property type="protein sequence ID" value="EFC41454.1"/>
    <property type="molecule type" value="Genomic_DNA"/>
</dbReference>
<dbReference type="GO" id="GO:0005737">
    <property type="term" value="C:cytoplasm"/>
    <property type="evidence" value="ECO:0007669"/>
    <property type="project" value="TreeGrafter"/>
</dbReference>
<dbReference type="InterPro" id="IPR002347">
    <property type="entry name" value="SDR_fam"/>
</dbReference>
<dbReference type="eggNOG" id="ENOG502QU6Z">
    <property type="taxonomic scope" value="Eukaryota"/>
</dbReference>
<feature type="region of interest" description="Disordered" evidence="1">
    <location>
        <begin position="201"/>
        <end position="237"/>
    </location>
</feature>
<accession>D2VNR0</accession>
<dbReference type="RefSeq" id="XP_002674198.1">
    <property type="nucleotide sequence ID" value="XM_002674152.1"/>
</dbReference>